<gene>
    <name evidence="2" type="ORF">POTOM_018002</name>
</gene>
<keyword evidence="3" id="KW-1185">Reference proteome</keyword>
<dbReference type="Proteomes" id="UP000886885">
    <property type="component" value="Chromosome 4D"/>
</dbReference>
<comment type="caution">
    <text evidence="2">The sequence shown here is derived from an EMBL/GenBank/DDBJ whole genome shotgun (WGS) entry which is preliminary data.</text>
</comment>
<proteinExistence type="predicted"/>
<evidence type="ECO:0000313" key="3">
    <source>
        <dbReference type="Proteomes" id="UP000886885"/>
    </source>
</evidence>
<organism evidence="2 3">
    <name type="scientific">Populus tomentosa</name>
    <name type="common">Chinese white poplar</name>
    <dbReference type="NCBI Taxonomy" id="118781"/>
    <lineage>
        <taxon>Eukaryota</taxon>
        <taxon>Viridiplantae</taxon>
        <taxon>Streptophyta</taxon>
        <taxon>Embryophyta</taxon>
        <taxon>Tracheophyta</taxon>
        <taxon>Spermatophyta</taxon>
        <taxon>Magnoliopsida</taxon>
        <taxon>eudicotyledons</taxon>
        <taxon>Gunneridae</taxon>
        <taxon>Pentapetalae</taxon>
        <taxon>rosids</taxon>
        <taxon>fabids</taxon>
        <taxon>Malpighiales</taxon>
        <taxon>Salicaceae</taxon>
        <taxon>Saliceae</taxon>
        <taxon>Populus</taxon>
    </lineage>
</organism>
<sequence>MKRNKPRLHIPKTMDSNRADVSQMVQKIENLMEELILKKENNFKLKMLLKTINVVSSGVSTDIAAASAD</sequence>
<feature type="coiled-coil region" evidence="1">
    <location>
        <begin position="14"/>
        <end position="41"/>
    </location>
</feature>
<name>A0A8X8ABS9_POPTO</name>
<reference evidence="2" key="1">
    <citation type="journal article" date="2020" name="bioRxiv">
        <title>Hybrid origin of Populus tomentosa Carr. identified through genome sequencing and phylogenomic analysis.</title>
        <authorList>
            <person name="An X."/>
            <person name="Gao K."/>
            <person name="Chen Z."/>
            <person name="Li J."/>
            <person name="Yang X."/>
            <person name="Yang X."/>
            <person name="Zhou J."/>
            <person name="Guo T."/>
            <person name="Zhao T."/>
            <person name="Huang S."/>
            <person name="Miao D."/>
            <person name="Khan W.U."/>
            <person name="Rao P."/>
            <person name="Ye M."/>
            <person name="Lei B."/>
            <person name="Liao W."/>
            <person name="Wang J."/>
            <person name="Ji L."/>
            <person name="Li Y."/>
            <person name="Guo B."/>
            <person name="Mustafa N.S."/>
            <person name="Li S."/>
            <person name="Yun Q."/>
            <person name="Keller S.R."/>
            <person name="Mao J."/>
            <person name="Zhang R."/>
            <person name="Strauss S.H."/>
        </authorList>
    </citation>
    <scope>NUCLEOTIDE SEQUENCE</scope>
    <source>
        <strain evidence="2">GM15</strain>
        <tissue evidence="2">Leaf</tissue>
    </source>
</reference>
<keyword evidence="1" id="KW-0175">Coiled coil</keyword>
<evidence type="ECO:0000256" key="1">
    <source>
        <dbReference type="SAM" id="Coils"/>
    </source>
</evidence>
<accession>A0A8X8ABS9</accession>
<evidence type="ECO:0000313" key="2">
    <source>
        <dbReference type="EMBL" id="KAG6778150.1"/>
    </source>
</evidence>
<protein>
    <submittedName>
        <fullName evidence="2">Uncharacterized protein</fullName>
    </submittedName>
</protein>
<dbReference type="AlphaFoldDB" id="A0A8X8ABS9"/>
<dbReference type="EMBL" id="JAAWWB010000008">
    <property type="protein sequence ID" value="KAG6778150.1"/>
    <property type="molecule type" value="Genomic_DNA"/>
</dbReference>